<sequence>MKLANLYIGISFIGSLLFTTSCDDQLDIVPPSSVTPENYLWEESQLEAYSINQYGTLPVKDPFDSDNQTDIQAGISVPGKYVAGEWKVPATGGSWGFGDLYNINYFLNTVLPRNEQKQISGNKEMINHYIGEMYFFRALHHFNKLVDIGDSPIVTTTYPDDKEILITASKRLPRTEVARFIISDLDSAIMLMKPTSPDGKKNRLSKPVAQLLKSRVALFEGTWLKYFKGTAFVPNGPGWPGAAKDYNANYQFQSGNIDNEINWFLDQAIEASNNVASAFGLTPNTGILPQGPGESNPFVEMYGAIDMSGYEEVLLWKAYDKGLGVTNNIPVNSSTANLGIGVTRGMVDSYLMANGLPYYAQGSGYHGDESISDVKKDRDERAFLFLKEPGQLNMWINTDMGSHGVIKEPFLPNITSGSEQFRYNTGYTNRKGVNPDKALCDNWGGYNGCIVYRSAEAYLNYIEAYYERHNTLDAKATAYWKAIRKRAGVDEDIQKTIDATDMQKEAAANWSAYSAGKLVDKTLYNIRRERACEFMAEGYRTDDLRRWRSLDQLMTTPYFIEGFKIWGDYYPEKYAEAAKEDKTYELIYGVDNSNANVSDPALSKYVRPYQIARTLAYDGYTWKMAHYLSPIAIQHFMITAKETDYSDSPIYQNPGWPLTASQPADDI</sequence>
<comment type="subcellular location">
    <subcellularLocation>
        <location evidence="1">Cell outer membrane</location>
    </subcellularLocation>
</comment>
<protein>
    <submittedName>
        <fullName evidence="7">RagB/SusD family nutrient uptake outer membrane protein</fullName>
    </submittedName>
</protein>
<dbReference type="Proteomes" id="UP000644010">
    <property type="component" value="Unassembled WGS sequence"/>
</dbReference>
<accession>A0ABR7E7F3</accession>
<gene>
    <name evidence="7" type="ORF">H8S77_19820</name>
</gene>
<evidence type="ECO:0000256" key="3">
    <source>
        <dbReference type="ARBA" id="ARBA00022729"/>
    </source>
</evidence>
<dbReference type="RefSeq" id="WP_186960874.1">
    <property type="nucleotide sequence ID" value="NZ_JACOOI010000026.1"/>
</dbReference>
<keyword evidence="5" id="KW-0998">Cell outer membrane</keyword>
<evidence type="ECO:0000256" key="5">
    <source>
        <dbReference type="ARBA" id="ARBA00023237"/>
    </source>
</evidence>
<reference evidence="7 8" key="1">
    <citation type="submission" date="2020-08" db="EMBL/GenBank/DDBJ databases">
        <title>Genome public.</title>
        <authorList>
            <person name="Liu C."/>
            <person name="Sun Q."/>
        </authorList>
    </citation>
    <scope>NUCLEOTIDE SEQUENCE [LARGE SCALE GENOMIC DNA]</scope>
    <source>
        <strain evidence="7 8">BX2</strain>
    </source>
</reference>
<dbReference type="Pfam" id="PF07980">
    <property type="entry name" value="SusD_RagB"/>
    <property type="match status" value="1"/>
</dbReference>
<evidence type="ECO:0000256" key="1">
    <source>
        <dbReference type="ARBA" id="ARBA00004442"/>
    </source>
</evidence>
<comment type="caution">
    <text evidence="7">The sequence shown here is derived from an EMBL/GenBank/DDBJ whole genome shotgun (WGS) entry which is preliminary data.</text>
</comment>
<keyword evidence="8" id="KW-1185">Reference proteome</keyword>
<feature type="domain" description="RagB/SusD" evidence="6">
    <location>
        <begin position="334"/>
        <end position="656"/>
    </location>
</feature>
<dbReference type="InterPro" id="IPR012944">
    <property type="entry name" value="SusD_RagB_dom"/>
</dbReference>
<organism evidence="7 8">
    <name type="scientific">Parabacteroides segnis</name>
    <dbReference type="NCBI Taxonomy" id="2763058"/>
    <lineage>
        <taxon>Bacteria</taxon>
        <taxon>Pseudomonadati</taxon>
        <taxon>Bacteroidota</taxon>
        <taxon>Bacteroidia</taxon>
        <taxon>Bacteroidales</taxon>
        <taxon>Tannerellaceae</taxon>
        <taxon>Parabacteroides</taxon>
    </lineage>
</organism>
<comment type="similarity">
    <text evidence="2">Belongs to the SusD family.</text>
</comment>
<proteinExistence type="inferred from homology"/>
<dbReference type="SUPFAM" id="SSF48452">
    <property type="entry name" value="TPR-like"/>
    <property type="match status" value="1"/>
</dbReference>
<keyword evidence="4" id="KW-0472">Membrane</keyword>
<keyword evidence="3" id="KW-0732">Signal</keyword>
<dbReference type="EMBL" id="JACOOI010000026">
    <property type="protein sequence ID" value="MBC5645133.1"/>
    <property type="molecule type" value="Genomic_DNA"/>
</dbReference>
<dbReference type="InterPro" id="IPR011990">
    <property type="entry name" value="TPR-like_helical_dom_sf"/>
</dbReference>
<dbReference type="Gene3D" id="1.25.40.390">
    <property type="match status" value="1"/>
</dbReference>
<evidence type="ECO:0000259" key="6">
    <source>
        <dbReference type="Pfam" id="PF07980"/>
    </source>
</evidence>
<dbReference type="PROSITE" id="PS51257">
    <property type="entry name" value="PROKAR_LIPOPROTEIN"/>
    <property type="match status" value="1"/>
</dbReference>
<evidence type="ECO:0000256" key="4">
    <source>
        <dbReference type="ARBA" id="ARBA00023136"/>
    </source>
</evidence>
<evidence type="ECO:0000313" key="7">
    <source>
        <dbReference type="EMBL" id="MBC5645133.1"/>
    </source>
</evidence>
<evidence type="ECO:0000313" key="8">
    <source>
        <dbReference type="Proteomes" id="UP000644010"/>
    </source>
</evidence>
<evidence type="ECO:0000256" key="2">
    <source>
        <dbReference type="ARBA" id="ARBA00006275"/>
    </source>
</evidence>
<name>A0ABR7E7F3_9BACT</name>